<dbReference type="Proteomes" id="UP000192758">
    <property type="component" value="Unassembled WGS sequence"/>
</dbReference>
<comment type="caution">
    <text evidence="2">The sequence shown here is derived from an EMBL/GenBank/DDBJ whole genome shotgun (WGS) entry which is preliminary data.</text>
</comment>
<evidence type="ECO:0000313" key="3">
    <source>
        <dbReference type="Proteomes" id="UP000192758"/>
    </source>
</evidence>
<dbReference type="AlphaFoldDB" id="A0A1W0E3I5"/>
<sequence length="451" mass="52808">MRGKIPFETDKKIESELPNNSKPTKLIYTLADSASEEGEIKKDTYPFHKSYFANNLYRYHPVSNEYVTYDKYVLIGDNKMPNPKNFTFLDFSSNRFKKEFKKCYPHIKNGENILEESRMFFVNNKLLQLEEPNKKYSINILNKKDVLGVPGIVDSDLLNNNSNNINLNSDQNINNNDNLNNDQNINNNDNLNNDKNANNKPSIDIKLINKYQTEMKYNEFIESIFNQNNDIFAKKVNIVRYKENKCIVLRDKMINTFAKITSSYIYGATRNNTLIFNKTFFNGVQLNDFNFYLLEDTENSSVRKRDKINEKNEEDSFREDGNIVGGLLLNEKEHIPITYEVKEYSIQLSDKKESFLLYIHSCPEYEFGNAIDTKQSKLKVIKYNPAKYKNSVVDIKHGFGGLETNIWHLLLQNEIIDGKKYCLHDKNLYEVGTAGEQLDYKDMDYSKFEYF</sequence>
<organism evidence="2 3">
    <name type="scientific">Ecytonucleospora hepatopenaei</name>
    <dbReference type="NCBI Taxonomy" id="646526"/>
    <lineage>
        <taxon>Eukaryota</taxon>
        <taxon>Fungi</taxon>
        <taxon>Fungi incertae sedis</taxon>
        <taxon>Microsporidia</taxon>
        <taxon>Enterocytozoonidae</taxon>
        <taxon>Ecytonucleospora</taxon>
    </lineage>
</organism>
<evidence type="ECO:0000313" key="2">
    <source>
        <dbReference type="EMBL" id="OQS53798.1"/>
    </source>
</evidence>
<dbReference type="OrthoDB" id="10680490at2759"/>
<accession>A0A1W0E3I5</accession>
<reference evidence="2 3" key="1">
    <citation type="journal article" date="2017" name="Environ. Microbiol.">
        <title>Decay of the glycolytic pathway and adaptation to intranuclear parasitism within Enterocytozoonidae microsporidia.</title>
        <authorList>
            <person name="Wiredu Boakye D."/>
            <person name="Jaroenlak P."/>
            <person name="Prachumwat A."/>
            <person name="Williams T.A."/>
            <person name="Bateman K.S."/>
            <person name="Itsathitphaisarn O."/>
            <person name="Sritunyalucksana K."/>
            <person name="Paszkiewicz K.H."/>
            <person name="Moore K.A."/>
            <person name="Stentiford G.D."/>
            <person name="Williams B.A."/>
        </authorList>
    </citation>
    <scope>NUCLEOTIDE SEQUENCE [LARGE SCALE GENOMIC DNA]</scope>
    <source>
        <strain evidence="2 3">TH1</strain>
    </source>
</reference>
<evidence type="ECO:0000256" key="1">
    <source>
        <dbReference type="SAM" id="MobiDB-lite"/>
    </source>
</evidence>
<keyword evidence="3" id="KW-1185">Reference proteome</keyword>
<feature type="region of interest" description="Disordered" evidence="1">
    <location>
        <begin position="170"/>
        <end position="197"/>
    </location>
</feature>
<protein>
    <submittedName>
        <fullName evidence="2">Uncharacterized protein</fullName>
    </submittedName>
</protein>
<name>A0A1W0E3I5_9MICR</name>
<proteinExistence type="predicted"/>
<gene>
    <name evidence="2" type="ORF">EHP00_1905</name>
</gene>
<dbReference type="VEuPathDB" id="MicrosporidiaDB:EHP00_1905"/>
<dbReference type="EMBL" id="MNPJ01000025">
    <property type="protein sequence ID" value="OQS53798.1"/>
    <property type="molecule type" value="Genomic_DNA"/>
</dbReference>